<keyword evidence="3" id="KW-1185">Reference proteome</keyword>
<evidence type="ECO:0000313" key="2">
    <source>
        <dbReference type="EMBL" id="QOV37645.1"/>
    </source>
</evidence>
<proteinExistence type="predicted"/>
<dbReference type="KEGG" id="sfeu:IM697_04230"/>
<sequence>MATTKANTIADVIKQSEAEHAKKVKGYGADLLATREAAERFATEAAQAEEKLNGHRATLGRGDDSVSPEAFAAAFHNVERTSLLRDGSKRRLAALERTPAHADKHVAERIAEAVRAIVPSDVEVIPTFANVRTFETDHAAVVVVQDSPTVFTGGRESAGVTVRVFRNKRYARMLDRSKLANAITARGWHVPGAHVPGDKMSETPGVGVDEIKVQGVSVFDAIPTLKNDPTEHVLRQAAGTLAYEAGARVDAGGPVSLMPVSGGGVRTGQFQIRVKGVKHDSRTVKGERTTEVIAEVAFQTNTLSLPTGEVRKAIIDAAQTLPGRFLESAGVVAEGVQIKHLSDPVAVSGVEHTMAVRFSVKSKTGA</sequence>
<name>A0A7M2SPJ5_9ACTN</name>
<accession>A0A7M2SPJ5</accession>
<keyword evidence="1" id="KW-0175">Coiled coil</keyword>
<evidence type="ECO:0000256" key="1">
    <source>
        <dbReference type="SAM" id="Coils"/>
    </source>
</evidence>
<dbReference type="RefSeq" id="WP_194044838.1">
    <property type="nucleotide sequence ID" value="NZ_CP063373.1"/>
</dbReference>
<gene>
    <name evidence="2" type="ORF">IM697_04230</name>
</gene>
<dbReference type="EMBL" id="CP063373">
    <property type="protein sequence ID" value="QOV37645.1"/>
    <property type="molecule type" value="Genomic_DNA"/>
</dbReference>
<organism evidence="2 3">
    <name type="scientific">Streptomyces ferrugineus</name>
    <dbReference type="NCBI Taxonomy" id="1413221"/>
    <lineage>
        <taxon>Bacteria</taxon>
        <taxon>Bacillati</taxon>
        <taxon>Actinomycetota</taxon>
        <taxon>Actinomycetes</taxon>
        <taxon>Kitasatosporales</taxon>
        <taxon>Streptomycetaceae</taxon>
        <taxon>Streptomyces</taxon>
    </lineage>
</organism>
<protein>
    <submittedName>
        <fullName evidence="2">Uncharacterized protein</fullName>
    </submittedName>
</protein>
<reference evidence="2 3" key="1">
    <citation type="submission" date="2020-10" db="EMBL/GenBank/DDBJ databases">
        <title>Streptomyces ferrugineus complate genome analysis.</title>
        <authorList>
            <person name="Anwar N."/>
        </authorList>
    </citation>
    <scope>NUCLEOTIDE SEQUENCE [LARGE SCALE GENOMIC DNA]</scope>
    <source>
        <strain evidence="2 3">CCTCC AA2014009</strain>
    </source>
</reference>
<evidence type="ECO:0000313" key="3">
    <source>
        <dbReference type="Proteomes" id="UP000594205"/>
    </source>
</evidence>
<feature type="coiled-coil region" evidence="1">
    <location>
        <begin position="31"/>
        <end position="58"/>
    </location>
</feature>
<dbReference type="AlphaFoldDB" id="A0A7M2SPJ5"/>
<dbReference type="Proteomes" id="UP000594205">
    <property type="component" value="Chromosome"/>
</dbReference>